<sequence length="169" mass="19170">MDDTVDGDDSTICGFTALTPPTTIAATVWDGWHHAVPWPGHTFMIVEKNSKRAITLPDTSGRVCLQDTHEGHDTNARQQWHCVRRYGWFGFLNPQSGKYLGHNDHNGIVARADKQGCWENLMPRKHPDGGYELLLPHWWWAVRVMVVAHDGKSLAVRDDGTTLWEFVKV</sequence>
<accession>A0A8H4LTR9</accession>
<dbReference type="Gene3D" id="2.80.10.50">
    <property type="match status" value="1"/>
</dbReference>
<evidence type="ECO:0000313" key="1">
    <source>
        <dbReference type="EMBL" id="KAF4505021.1"/>
    </source>
</evidence>
<dbReference type="InterPro" id="IPR035992">
    <property type="entry name" value="Ricin_B-like_lectins"/>
</dbReference>
<dbReference type="PANTHER" id="PTHR39697:SF1">
    <property type="entry name" value="RICIN B LECTIN DOMAIN-CONTAINING PROTEIN"/>
    <property type="match status" value="1"/>
</dbReference>
<proteinExistence type="predicted"/>
<evidence type="ECO:0008006" key="3">
    <source>
        <dbReference type="Google" id="ProtNLM"/>
    </source>
</evidence>
<dbReference type="PANTHER" id="PTHR39697">
    <property type="entry name" value="RICIN B LECTIN DOMAIN-CONTAINING PROTEIN-RELATED"/>
    <property type="match status" value="1"/>
</dbReference>
<dbReference type="EMBL" id="JAAVMX010000008">
    <property type="protein sequence ID" value="KAF4505021.1"/>
    <property type="molecule type" value="Genomic_DNA"/>
</dbReference>
<comment type="caution">
    <text evidence="1">The sequence shown here is derived from an EMBL/GenBank/DDBJ whole genome shotgun (WGS) entry which is preliminary data.</text>
</comment>
<gene>
    <name evidence="1" type="ORF">G6O67_007019</name>
</gene>
<dbReference type="SUPFAM" id="SSF50370">
    <property type="entry name" value="Ricin B-like lectins"/>
    <property type="match status" value="1"/>
</dbReference>
<evidence type="ECO:0000313" key="2">
    <source>
        <dbReference type="Proteomes" id="UP000557566"/>
    </source>
</evidence>
<protein>
    <recommendedName>
        <fullName evidence="3">Ricin B lectin domain-containing protein</fullName>
    </recommendedName>
</protein>
<reference evidence="1 2" key="1">
    <citation type="journal article" date="2020" name="Genome Biol. Evol.">
        <title>A new high-quality draft genome assembly of the Chinese cordyceps Ophiocordyceps sinensis.</title>
        <authorList>
            <person name="Shu R."/>
            <person name="Zhang J."/>
            <person name="Meng Q."/>
            <person name="Zhang H."/>
            <person name="Zhou G."/>
            <person name="Li M."/>
            <person name="Wu P."/>
            <person name="Zhao Y."/>
            <person name="Chen C."/>
            <person name="Qin Q."/>
        </authorList>
    </citation>
    <scope>NUCLEOTIDE SEQUENCE [LARGE SCALE GENOMIC DNA]</scope>
    <source>
        <strain evidence="1 2">IOZ07</strain>
    </source>
</reference>
<dbReference type="AlphaFoldDB" id="A0A8H4LTR9"/>
<dbReference type="Proteomes" id="UP000557566">
    <property type="component" value="Unassembled WGS sequence"/>
</dbReference>
<organism evidence="1 2">
    <name type="scientific">Ophiocordyceps sinensis</name>
    <dbReference type="NCBI Taxonomy" id="72228"/>
    <lineage>
        <taxon>Eukaryota</taxon>
        <taxon>Fungi</taxon>
        <taxon>Dikarya</taxon>
        <taxon>Ascomycota</taxon>
        <taxon>Pezizomycotina</taxon>
        <taxon>Sordariomycetes</taxon>
        <taxon>Hypocreomycetidae</taxon>
        <taxon>Hypocreales</taxon>
        <taxon>Ophiocordycipitaceae</taxon>
        <taxon>Ophiocordyceps</taxon>
    </lineage>
</organism>
<dbReference type="OrthoDB" id="5289641at2759"/>
<name>A0A8H4LTR9_9HYPO</name>
<keyword evidence="2" id="KW-1185">Reference proteome</keyword>